<keyword evidence="1" id="KW-0808">Transferase</keyword>
<feature type="repeat" description="ARM" evidence="5">
    <location>
        <begin position="369"/>
        <end position="398"/>
    </location>
</feature>
<evidence type="ECO:0000256" key="5">
    <source>
        <dbReference type="PROSITE-ProRule" id="PRU00259"/>
    </source>
</evidence>
<reference evidence="9 10" key="1">
    <citation type="journal article" date="2024" name="Nat. Commun.">
        <title>Phylogenomics reveals the evolutionary origins of lichenization in chlorophyte algae.</title>
        <authorList>
            <person name="Puginier C."/>
            <person name="Libourel C."/>
            <person name="Otte J."/>
            <person name="Skaloud P."/>
            <person name="Haon M."/>
            <person name="Grisel S."/>
            <person name="Petersen M."/>
            <person name="Berrin J.G."/>
            <person name="Delaux P.M."/>
            <person name="Dal Grande F."/>
            <person name="Keller J."/>
        </authorList>
    </citation>
    <scope>NUCLEOTIDE SEQUENCE [LARGE SCALE GENOMIC DNA]</scope>
    <source>
        <strain evidence="9 10">SAG 2036</strain>
    </source>
</reference>
<dbReference type="AlphaFoldDB" id="A0AAW1NYK0"/>
<dbReference type="InterPro" id="IPR017441">
    <property type="entry name" value="Protein_kinase_ATP_BS"/>
</dbReference>
<dbReference type="SUPFAM" id="SSF48371">
    <property type="entry name" value="ARM repeat"/>
    <property type="match status" value="1"/>
</dbReference>
<dbReference type="SMART" id="SM00185">
    <property type="entry name" value="ARM"/>
    <property type="match status" value="7"/>
</dbReference>
<evidence type="ECO:0000256" key="3">
    <source>
        <dbReference type="ARBA" id="ARBA00022777"/>
    </source>
</evidence>
<dbReference type="InterPro" id="IPR016024">
    <property type="entry name" value="ARM-type_fold"/>
</dbReference>
<gene>
    <name evidence="9" type="ORF">WJX73_008831</name>
</gene>
<evidence type="ECO:0000256" key="6">
    <source>
        <dbReference type="PROSITE-ProRule" id="PRU10141"/>
    </source>
</evidence>
<dbReference type="GO" id="GO:0004674">
    <property type="term" value="F:protein serine/threonine kinase activity"/>
    <property type="evidence" value="ECO:0007669"/>
    <property type="project" value="TreeGrafter"/>
</dbReference>
<dbReference type="PROSITE" id="PS50176">
    <property type="entry name" value="ARM_REPEAT"/>
    <property type="match status" value="1"/>
</dbReference>
<evidence type="ECO:0000313" key="10">
    <source>
        <dbReference type="Proteomes" id="UP001465755"/>
    </source>
</evidence>
<comment type="caution">
    <text evidence="9">The sequence shown here is derived from an EMBL/GenBank/DDBJ whole genome shotgun (WGS) entry which is preliminary data.</text>
</comment>
<dbReference type="InterPro" id="IPR000719">
    <property type="entry name" value="Prot_kinase_dom"/>
</dbReference>
<dbReference type="SMART" id="SM00220">
    <property type="entry name" value="S_TKc"/>
    <property type="match status" value="1"/>
</dbReference>
<dbReference type="InterPro" id="IPR011009">
    <property type="entry name" value="Kinase-like_dom_sf"/>
</dbReference>
<feature type="binding site" evidence="6">
    <location>
        <position position="58"/>
    </location>
    <ligand>
        <name>ATP</name>
        <dbReference type="ChEBI" id="CHEBI:30616"/>
    </ligand>
</feature>
<dbReference type="EMBL" id="JALJOQ010000080">
    <property type="protein sequence ID" value="KAK9800808.1"/>
    <property type="molecule type" value="Genomic_DNA"/>
</dbReference>
<evidence type="ECO:0000313" key="9">
    <source>
        <dbReference type="EMBL" id="KAK9800808.1"/>
    </source>
</evidence>
<keyword evidence="4 6" id="KW-0067">ATP-binding</keyword>
<proteinExistence type="predicted"/>
<evidence type="ECO:0000256" key="7">
    <source>
        <dbReference type="SAM" id="MobiDB-lite"/>
    </source>
</evidence>
<feature type="compositionally biased region" description="Polar residues" evidence="7">
    <location>
        <begin position="282"/>
        <end position="294"/>
    </location>
</feature>
<evidence type="ECO:0000256" key="4">
    <source>
        <dbReference type="ARBA" id="ARBA00022840"/>
    </source>
</evidence>
<dbReference type="PROSITE" id="PS00108">
    <property type="entry name" value="PROTEIN_KINASE_ST"/>
    <property type="match status" value="1"/>
</dbReference>
<protein>
    <recommendedName>
        <fullName evidence="8">Protein kinase domain-containing protein</fullName>
    </recommendedName>
</protein>
<feature type="region of interest" description="Disordered" evidence="7">
    <location>
        <begin position="280"/>
        <end position="304"/>
    </location>
</feature>
<dbReference type="Pfam" id="PF00069">
    <property type="entry name" value="Pkinase"/>
    <property type="match status" value="1"/>
</dbReference>
<evidence type="ECO:0000259" key="8">
    <source>
        <dbReference type="PROSITE" id="PS50011"/>
    </source>
</evidence>
<dbReference type="InterPro" id="IPR008271">
    <property type="entry name" value="Ser/Thr_kinase_AS"/>
</dbReference>
<dbReference type="Proteomes" id="UP001465755">
    <property type="component" value="Unassembled WGS sequence"/>
</dbReference>
<keyword evidence="10" id="KW-1185">Reference proteome</keyword>
<dbReference type="Pfam" id="PF13646">
    <property type="entry name" value="HEAT_2"/>
    <property type="match status" value="1"/>
</dbReference>
<dbReference type="SUPFAM" id="SSF56112">
    <property type="entry name" value="Protein kinase-like (PK-like)"/>
    <property type="match status" value="1"/>
</dbReference>
<keyword evidence="2 6" id="KW-0547">Nucleotide-binding</keyword>
<accession>A0AAW1NYK0</accession>
<evidence type="ECO:0000256" key="2">
    <source>
        <dbReference type="ARBA" id="ARBA00022741"/>
    </source>
</evidence>
<dbReference type="PROSITE" id="PS50011">
    <property type="entry name" value="PROTEIN_KINASE_DOM"/>
    <property type="match status" value="1"/>
</dbReference>
<dbReference type="PROSITE" id="PS00107">
    <property type="entry name" value="PROTEIN_KINASE_ATP"/>
    <property type="match status" value="1"/>
</dbReference>
<keyword evidence="3" id="KW-0418">Kinase</keyword>
<dbReference type="InterPro" id="IPR011989">
    <property type="entry name" value="ARM-like"/>
</dbReference>
<feature type="domain" description="Protein kinase" evidence="8">
    <location>
        <begin position="30"/>
        <end position="269"/>
    </location>
</feature>
<dbReference type="InterPro" id="IPR000225">
    <property type="entry name" value="Armadillo"/>
</dbReference>
<dbReference type="GO" id="GO:0005524">
    <property type="term" value="F:ATP binding"/>
    <property type="evidence" value="ECO:0007669"/>
    <property type="project" value="UniProtKB-UniRule"/>
</dbReference>
<dbReference type="Gene3D" id="1.10.510.10">
    <property type="entry name" value="Transferase(Phosphotransferase) domain 1"/>
    <property type="match status" value="1"/>
</dbReference>
<organism evidence="9 10">
    <name type="scientific">Symbiochloris irregularis</name>
    <dbReference type="NCBI Taxonomy" id="706552"/>
    <lineage>
        <taxon>Eukaryota</taxon>
        <taxon>Viridiplantae</taxon>
        <taxon>Chlorophyta</taxon>
        <taxon>core chlorophytes</taxon>
        <taxon>Trebouxiophyceae</taxon>
        <taxon>Trebouxiales</taxon>
        <taxon>Trebouxiaceae</taxon>
        <taxon>Symbiochloris</taxon>
    </lineage>
</organism>
<dbReference type="PANTHER" id="PTHR44329:SF298">
    <property type="entry name" value="MIXED LINEAGE KINASE DOMAIN-LIKE PROTEIN"/>
    <property type="match status" value="1"/>
</dbReference>
<dbReference type="PANTHER" id="PTHR44329">
    <property type="entry name" value="SERINE/THREONINE-PROTEIN KINASE TNNI3K-RELATED"/>
    <property type="match status" value="1"/>
</dbReference>
<evidence type="ECO:0000256" key="1">
    <source>
        <dbReference type="ARBA" id="ARBA00022679"/>
    </source>
</evidence>
<sequence length="657" mass="70542">MSSWSDFLARSDNAHWILHQSDVQICTREDGSRHRLGKGGFGEVYKALIRGVQPVALKLFTEKDAGDQVTAIQLRELQMLKDCHSAYVVQFLGALLFDGHIAIVTELMAGGDLFTAMHGGVVSAWNDRALQIAIDVAMGLDDLHSRSIVHLDLKSLNILLCPSLRAKIADVGQSRMLTRKYVSNLSSTGTWNWTAPEVLLSPLRVNTAADMFSFGVVLLELATGEDPLRGQYHNILEAAPAVIQPLIEACMDCEPANRPTANQAAKQLLEIQRGGTLGPYHSASSGSMHYGSQSEEQDTELQREGRNPQVAFVHTGEAAASVRHTADAALPPLISLLKDSANSEGRIQAAAALSILAHEYVHKKQIAEETLPALVSLLQDSANPRGSAQAAGALRNMAGKGRNHRIADAALPALVSLLQDTGNADGRTNAAAALDALAQSTHLRAPIAEAALPALVDLLEDLSMPQGRIWAAAALSNLARSSGLQVRIAFAALPALVGMLRDANQAGVYQALGVLWYLALNRDLRKPIADAALPAMVGLLKNAASLECQIPHFCIVTLEELASHPDLRKPVADAASSSLVSLLTDPASDKAVRWEAAKLLKHLARSRDLQQRAQSHVAESFCELATRDSDELGKSLAQGVVRDLERKGWFSHLCTPT</sequence>
<dbReference type="InterPro" id="IPR051681">
    <property type="entry name" value="Ser/Thr_Kinases-Pseudokinases"/>
</dbReference>
<dbReference type="Gene3D" id="1.25.10.10">
    <property type="entry name" value="Leucine-rich Repeat Variant"/>
    <property type="match status" value="2"/>
</dbReference>
<name>A0AAW1NYK0_9CHLO</name>